<evidence type="ECO:0000259" key="3">
    <source>
        <dbReference type="PROSITE" id="PS51186"/>
    </source>
</evidence>
<name>A0A515EQM9_9BURK</name>
<feature type="domain" description="N-acetyltransferase" evidence="3">
    <location>
        <begin position="5"/>
        <end position="149"/>
    </location>
</feature>
<dbReference type="RefSeq" id="WP_142812110.1">
    <property type="nucleotide sequence ID" value="NZ_CP036282.1"/>
</dbReference>
<dbReference type="GO" id="GO:0016747">
    <property type="term" value="F:acyltransferase activity, transferring groups other than amino-acyl groups"/>
    <property type="evidence" value="ECO:0007669"/>
    <property type="project" value="InterPro"/>
</dbReference>
<dbReference type="PROSITE" id="PS51186">
    <property type="entry name" value="GNAT"/>
    <property type="match status" value="1"/>
</dbReference>
<dbReference type="Pfam" id="PF00583">
    <property type="entry name" value="Acetyltransf_1"/>
    <property type="match status" value="1"/>
</dbReference>
<dbReference type="SUPFAM" id="SSF55729">
    <property type="entry name" value="Acyl-CoA N-acyltransferases (Nat)"/>
    <property type="match status" value="1"/>
</dbReference>
<gene>
    <name evidence="4" type="ORF">EXZ61_12680</name>
</gene>
<dbReference type="EMBL" id="CP036282">
    <property type="protein sequence ID" value="QDL54950.1"/>
    <property type="molecule type" value="Genomic_DNA"/>
</dbReference>
<proteinExistence type="predicted"/>
<dbReference type="KEGG" id="rhg:EXZ61_12680"/>
<sequence>MPDPFLIQPKRADDTDAVQALFALCVSTAQWLPDASRAKTTFADVSEGETIWLARAASSHDASQALLAFVSVQTETPYIHHLYVHPTARGQGLGGALLESLQSWLPSPWHLKCVRANHAAMAFYQAQGWIEVGTGASDDGAYVLLQWTPQETRP</sequence>
<keyword evidence="5" id="KW-1185">Reference proteome</keyword>
<dbReference type="AlphaFoldDB" id="A0A515EQM9"/>
<keyword evidence="2" id="KW-0012">Acyltransferase</keyword>
<organism evidence="4 5">
    <name type="scientific">Rhodoferax aquaticus</name>
    <dbReference type="NCBI Taxonomy" id="2527691"/>
    <lineage>
        <taxon>Bacteria</taxon>
        <taxon>Pseudomonadati</taxon>
        <taxon>Pseudomonadota</taxon>
        <taxon>Betaproteobacteria</taxon>
        <taxon>Burkholderiales</taxon>
        <taxon>Comamonadaceae</taxon>
        <taxon>Rhodoferax</taxon>
    </lineage>
</organism>
<dbReference type="Gene3D" id="3.40.630.30">
    <property type="match status" value="1"/>
</dbReference>
<keyword evidence="1" id="KW-0808">Transferase</keyword>
<dbReference type="InterPro" id="IPR000182">
    <property type="entry name" value="GNAT_dom"/>
</dbReference>
<accession>A0A515EQM9</accession>
<reference evidence="5" key="2">
    <citation type="journal article" date="2020" name="Int. J. Syst. Evol. Microbiol.">
        <title>Genomic insights into a novel species Rhodoferax aquaticus sp. nov., isolated from freshwater.</title>
        <authorList>
            <person name="Li T."/>
            <person name="Zhuo Y."/>
            <person name="Jin C.Z."/>
            <person name="Wu X."/>
            <person name="Ko S.R."/>
            <person name="Jin F.J."/>
            <person name="Ahn C.Y."/>
            <person name="Oh H.M."/>
            <person name="Lee H.G."/>
            <person name="Jin L."/>
        </authorList>
    </citation>
    <scope>NUCLEOTIDE SEQUENCE [LARGE SCALE GENOMIC DNA]</scope>
    <source>
        <strain evidence="5">Gr-4</strain>
    </source>
</reference>
<protein>
    <submittedName>
        <fullName evidence="4">N-acetyltransferase</fullName>
    </submittedName>
</protein>
<evidence type="ECO:0000256" key="2">
    <source>
        <dbReference type="ARBA" id="ARBA00023315"/>
    </source>
</evidence>
<evidence type="ECO:0000313" key="5">
    <source>
        <dbReference type="Proteomes" id="UP000317365"/>
    </source>
</evidence>
<dbReference type="PANTHER" id="PTHR43877">
    <property type="entry name" value="AMINOALKYLPHOSPHONATE N-ACETYLTRANSFERASE-RELATED-RELATED"/>
    <property type="match status" value="1"/>
</dbReference>
<dbReference type="InterPro" id="IPR016181">
    <property type="entry name" value="Acyl_CoA_acyltransferase"/>
</dbReference>
<evidence type="ECO:0000313" key="4">
    <source>
        <dbReference type="EMBL" id="QDL54950.1"/>
    </source>
</evidence>
<reference evidence="5" key="1">
    <citation type="submission" date="2019-02" db="EMBL/GenBank/DDBJ databases">
        <title>Complete genome sequence of Rhodoferax sp. Gr-4.</title>
        <authorList>
            <person name="Jin L."/>
        </authorList>
    </citation>
    <scope>NUCLEOTIDE SEQUENCE [LARGE SCALE GENOMIC DNA]</scope>
    <source>
        <strain evidence="5">Gr-4</strain>
    </source>
</reference>
<dbReference type="CDD" id="cd04301">
    <property type="entry name" value="NAT_SF"/>
    <property type="match status" value="1"/>
</dbReference>
<evidence type="ECO:0000256" key="1">
    <source>
        <dbReference type="ARBA" id="ARBA00022679"/>
    </source>
</evidence>
<dbReference type="InterPro" id="IPR050832">
    <property type="entry name" value="Bact_Acetyltransf"/>
</dbReference>
<dbReference type="Proteomes" id="UP000317365">
    <property type="component" value="Chromosome"/>
</dbReference>